<name>A0A7Y6BVV5_9BACL</name>
<feature type="chain" id="PRO_5031181959" evidence="1">
    <location>
        <begin position="26"/>
        <end position="404"/>
    </location>
</feature>
<evidence type="ECO:0000313" key="4">
    <source>
        <dbReference type="Proteomes" id="UP000526125"/>
    </source>
</evidence>
<dbReference type="PROSITE" id="PS51272">
    <property type="entry name" value="SLH"/>
    <property type="match status" value="3"/>
</dbReference>
<gene>
    <name evidence="3" type="ORF">HP552_11000</name>
</gene>
<dbReference type="PANTHER" id="PTHR43308">
    <property type="entry name" value="OUTER MEMBRANE PROTEIN ALPHA-RELATED"/>
    <property type="match status" value="1"/>
</dbReference>
<dbReference type="InterPro" id="IPR051465">
    <property type="entry name" value="Cell_Envelope_Struct_Comp"/>
</dbReference>
<evidence type="ECO:0000256" key="1">
    <source>
        <dbReference type="SAM" id="SignalP"/>
    </source>
</evidence>
<dbReference type="InterPro" id="IPR001119">
    <property type="entry name" value="SLH_dom"/>
</dbReference>
<organism evidence="3 4">
    <name type="scientific">Paenibacillus xylanilyticus</name>
    <dbReference type="NCBI Taxonomy" id="248903"/>
    <lineage>
        <taxon>Bacteria</taxon>
        <taxon>Bacillati</taxon>
        <taxon>Bacillota</taxon>
        <taxon>Bacilli</taxon>
        <taxon>Bacillales</taxon>
        <taxon>Paenibacillaceae</taxon>
        <taxon>Paenibacillus</taxon>
    </lineage>
</organism>
<accession>A0A7Y6BVV5</accession>
<dbReference type="AlphaFoldDB" id="A0A7Y6BVV5"/>
<protein>
    <submittedName>
        <fullName evidence="3">S-layer homology domain-containing protein</fullName>
    </submittedName>
</protein>
<dbReference type="Proteomes" id="UP000526125">
    <property type="component" value="Unassembled WGS sequence"/>
</dbReference>
<dbReference type="Pfam" id="PF00395">
    <property type="entry name" value="SLH"/>
    <property type="match status" value="3"/>
</dbReference>
<feature type="signal peptide" evidence="1">
    <location>
        <begin position="1"/>
        <end position="25"/>
    </location>
</feature>
<sequence>MKHIKKIVTAALFMSLALGVHNASAEASFKDVPPSHWANNAIQSAVSKGYFKGYSDGTFKPNAPVSREEFAVLMARVSSNDQVNSSVELKDVTGRWSETGVTEAVAKGFVNGNTYAVNGFKPQQEITRVEMVRWMVSGLQVKDGDYSIAVSDTMNTIVPVAEFYKGGLSEKDYGVISVALGTGLMNGYSDGKFNPNKTTTRAEVAAILLRYEQVQDKQPEDYGQLKEMREIGLTGSNMYTMGIKARKQTYGTVMDFANTRGKIHDFVRKNGTFTLENLIVVDPLKKESLYYKMFVTEEDNRTKVGQNKDDFLLFTLFKATPKVAIKNWAEQWTYTQNFYTWTYMYQTKGQDLYGYPHLPMSTEKFSELIPANIETSYWGYYFIEKSGGFRVGFGGANGLDLYTE</sequence>
<evidence type="ECO:0000259" key="2">
    <source>
        <dbReference type="PROSITE" id="PS51272"/>
    </source>
</evidence>
<feature type="domain" description="SLH" evidence="2">
    <location>
        <begin position="159"/>
        <end position="222"/>
    </location>
</feature>
<comment type="caution">
    <text evidence="3">The sequence shown here is derived from an EMBL/GenBank/DDBJ whole genome shotgun (WGS) entry which is preliminary data.</text>
</comment>
<dbReference type="EMBL" id="JABMCB010000176">
    <property type="protein sequence ID" value="NUU75756.1"/>
    <property type="molecule type" value="Genomic_DNA"/>
</dbReference>
<feature type="domain" description="SLH" evidence="2">
    <location>
        <begin position="25"/>
        <end position="88"/>
    </location>
</feature>
<reference evidence="3 4" key="1">
    <citation type="submission" date="2020-05" db="EMBL/GenBank/DDBJ databases">
        <title>Genome Sequencing of Type Strains.</title>
        <authorList>
            <person name="Lemaire J.F."/>
            <person name="Inderbitzin P."/>
            <person name="Gregorio O.A."/>
            <person name="Collins S.B."/>
            <person name="Wespe N."/>
            <person name="Knight-Connoni V."/>
        </authorList>
    </citation>
    <scope>NUCLEOTIDE SEQUENCE [LARGE SCALE GENOMIC DNA]</scope>
    <source>
        <strain evidence="3 4">LMG 21957</strain>
    </source>
</reference>
<keyword evidence="4" id="KW-1185">Reference proteome</keyword>
<keyword evidence="1" id="KW-0732">Signal</keyword>
<dbReference type="PANTHER" id="PTHR43308:SF5">
    <property type="entry name" value="S-LAYER PROTEIN _ PEPTIDOGLYCAN ENDO-BETA-N-ACETYLGLUCOSAMINIDASE"/>
    <property type="match status" value="1"/>
</dbReference>
<dbReference type="RefSeq" id="WP_175395525.1">
    <property type="nucleotide sequence ID" value="NZ_JABMCB010000176.1"/>
</dbReference>
<feature type="domain" description="SLH" evidence="2">
    <location>
        <begin position="89"/>
        <end position="149"/>
    </location>
</feature>
<evidence type="ECO:0000313" key="3">
    <source>
        <dbReference type="EMBL" id="NUU75756.1"/>
    </source>
</evidence>
<proteinExistence type="predicted"/>